<dbReference type="KEGG" id="rhg:EXZ61_06610"/>
<dbReference type="EMBL" id="CP036282">
    <property type="protein sequence ID" value="QDL56704.1"/>
    <property type="molecule type" value="Genomic_DNA"/>
</dbReference>
<dbReference type="NCBIfam" id="TIGR02281">
    <property type="entry name" value="clan_AA_DTGA"/>
    <property type="match status" value="1"/>
</dbReference>
<dbReference type="InterPro" id="IPR021109">
    <property type="entry name" value="Peptidase_aspartic_dom_sf"/>
</dbReference>
<reference evidence="2" key="2">
    <citation type="journal article" date="2020" name="Int. J. Syst. Evol. Microbiol.">
        <title>Genomic insights into a novel species Rhodoferax aquaticus sp. nov., isolated from freshwater.</title>
        <authorList>
            <person name="Li T."/>
            <person name="Zhuo Y."/>
            <person name="Jin C.Z."/>
            <person name="Wu X."/>
            <person name="Ko S.R."/>
            <person name="Jin F.J."/>
            <person name="Ahn C.Y."/>
            <person name="Oh H.M."/>
            <person name="Lee H.G."/>
            <person name="Jin L."/>
        </authorList>
    </citation>
    <scope>NUCLEOTIDE SEQUENCE [LARGE SCALE GENOMIC DNA]</scope>
    <source>
        <strain evidence="2">Gr-4</strain>
    </source>
</reference>
<dbReference type="AlphaFoldDB" id="A0A515EVM0"/>
<dbReference type="InterPro" id="IPR011969">
    <property type="entry name" value="Clan_AA_Asp_peptidase_C"/>
</dbReference>
<sequence length="188" mass="19605">MLGSKALLIVDGSPPKGVAVGETFLGVKVISTEGDHAVVEIAGKRQAMRVGDAPSSVGGSIPSSVGGARVVLSASSGGHFMTQGQINGKAAQFMVDTGATVVSISQRDAERMGLNFRSGQVVQMSTANGVITGWRIKLTSVQVGDVVVYGVDAVVNAAEMPFVLLGNSFLTRFNMTRTNDKMVLEKQY</sequence>
<organism evidence="1 2">
    <name type="scientific">Rhodoferax aquaticus</name>
    <dbReference type="NCBI Taxonomy" id="2527691"/>
    <lineage>
        <taxon>Bacteria</taxon>
        <taxon>Pseudomonadati</taxon>
        <taxon>Pseudomonadota</taxon>
        <taxon>Betaproteobacteria</taxon>
        <taxon>Burkholderiales</taxon>
        <taxon>Comamonadaceae</taxon>
        <taxon>Rhodoferax</taxon>
    </lineage>
</organism>
<dbReference type="GO" id="GO:0006508">
    <property type="term" value="P:proteolysis"/>
    <property type="evidence" value="ECO:0007669"/>
    <property type="project" value="UniProtKB-KW"/>
</dbReference>
<reference evidence="2" key="1">
    <citation type="submission" date="2019-02" db="EMBL/GenBank/DDBJ databases">
        <title>Complete genome sequence of Rhodoferax sp. Gr-4.</title>
        <authorList>
            <person name="Jin L."/>
        </authorList>
    </citation>
    <scope>NUCLEOTIDE SEQUENCE [LARGE SCALE GENOMIC DNA]</scope>
    <source>
        <strain evidence="2">Gr-4</strain>
    </source>
</reference>
<protein>
    <submittedName>
        <fullName evidence="1">TIGR02281 family clan AA aspartic protease</fullName>
        <ecNumber evidence="1">3.4.23.-</ecNumber>
    </submittedName>
</protein>
<name>A0A515EVM0_9BURK</name>
<dbReference type="Pfam" id="PF13975">
    <property type="entry name" value="gag-asp_proteas"/>
    <property type="match status" value="1"/>
</dbReference>
<dbReference type="PROSITE" id="PS00141">
    <property type="entry name" value="ASP_PROTEASE"/>
    <property type="match status" value="1"/>
</dbReference>
<keyword evidence="1" id="KW-0645">Protease</keyword>
<gene>
    <name evidence="1" type="ORF">EXZ61_06610</name>
</gene>
<dbReference type="GO" id="GO:0004190">
    <property type="term" value="F:aspartic-type endopeptidase activity"/>
    <property type="evidence" value="ECO:0007669"/>
    <property type="project" value="InterPro"/>
</dbReference>
<dbReference type="CDD" id="cd05483">
    <property type="entry name" value="retropepsin_like_bacteria"/>
    <property type="match status" value="1"/>
</dbReference>
<dbReference type="InterPro" id="IPR001969">
    <property type="entry name" value="Aspartic_peptidase_AS"/>
</dbReference>
<evidence type="ECO:0000313" key="1">
    <source>
        <dbReference type="EMBL" id="QDL56704.1"/>
    </source>
</evidence>
<keyword evidence="2" id="KW-1185">Reference proteome</keyword>
<dbReference type="InterPro" id="IPR034122">
    <property type="entry name" value="Retropepsin-like_bacterial"/>
</dbReference>
<dbReference type="EC" id="3.4.23.-" evidence="1"/>
<accession>A0A515EVM0</accession>
<evidence type="ECO:0000313" key="2">
    <source>
        <dbReference type="Proteomes" id="UP000317365"/>
    </source>
</evidence>
<dbReference type="Proteomes" id="UP000317365">
    <property type="component" value="Chromosome"/>
</dbReference>
<keyword evidence="1" id="KW-0378">Hydrolase</keyword>
<dbReference type="SUPFAM" id="SSF50630">
    <property type="entry name" value="Acid proteases"/>
    <property type="match status" value="1"/>
</dbReference>
<proteinExistence type="predicted"/>
<dbReference type="Gene3D" id="2.40.70.10">
    <property type="entry name" value="Acid Proteases"/>
    <property type="match status" value="1"/>
</dbReference>